<name>A0A553MXJ5_9TELE</name>
<reference evidence="24 25" key="1">
    <citation type="journal article" date="2019" name="Sci. Data">
        <title>Hybrid genome assembly and annotation of Danionella translucida.</title>
        <authorList>
            <person name="Kadobianskyi M."/>
            <person name="Schulze L."/>
            <person name="Schuelke M."/>
            <person name="Judkewitz B."/>
        </authorList>
    </citation>
    <scope>NUCLEOTIDE SEQUENCE [LARGE SCALE GENOMIC DNA]</scope>
    <source>
        <strain evidence="24 25">Bolton</strain>
    </source>
</reference>
<comment type="function">
    <text evidence="17">Plays a role in short-term synaptic plasticity in a subset of GABAergic neurons in the brain.</text>
</comment>
<evidence type="ECO:0000256" key="7">
    <source>
        <dbReference type="ARBA" id="ARBA00022692"/>
    </source>
</evidence>
<dbReference type="InterPro" id="IPR002000">
    <property type="entry name" value="Lysosome-assoc_membr_glycop"/>
</dbReference>
<gene>
    <name evidence="24" type="ORF">DNTS_009815</name>
</gene>
<keyword evidence="12 21" id="KW-0472">Membrane</keyword>
<comment type="caution">
    <text evidence="24">The sequence shown here is derived from an EMBL/GenBank/DDBJ whole genome shotgun (WGS) entry which is preliminary data.</text>
</comment>
<dbReference type="Proteomes" id="UP000316079">
    <property type="component" value="Unassembled WGS sequence"/>
</dbReference>
<evidence type="ECO:0000256" key="8">
    <source>
        <dbReference type="ARBA" id="ARBA00022729"/>
    </source>
</evidence>
<evidence type="ECO:0000256" key="10">
    <source>
        <dbReference type="ARBA" id="ARBA00022989"/>
    </source>
</evidence>
<dbReference type="PANTHER" id="PTHR11506">
    <property type="entry name" value="LYSOSOME-ASSOCIATED MEMBRANE GLYCOPROTEIN"/>
    <property type="match status" value="1"/>
</dbReference>
<comment type="subcellular location">
    <subcellularLocation>
        <location evidence="4">Cell projection</location>
        <location evidence="4">Dendrite</location>
    </subcellularLocation>
    <subcellularLocation>
        <location evidence="18">Cell projection</location>
        <location evidence="18">Growth cone membrane</location>
        <topology evidence="18">Single-pass type I membrane protein</topology>
    </subcellularLocation>
    <subcellularLocation>
        <location evidence="16">Cytoplasmic vesicle</location>
        <location evidence="16">Secretory vesicle</location>
        <location evidence="16">Synaptic vesicle membrane</location>
        <topology evidence="16">Single-pass type I membrane protein</topology>
    </subcellularLocation>
    <subcellularLocation>
        <location evidence="2">Early endosome membrane</location>
        <topology evidence="2">Single-pass type I membrane protein</topology>
    </subcellularLocation>
    <subcellularLocation>
        <location evidence="1">Endoplasmic reticulum-Golgi intermediate compartment membrane</location>
        <topology evidence="1">Single-pass type I membrane protein</topology>
    </subcellularLocation>
    <subcellularLocation>
        <location evidence="3">Recycling endosome</location>
    </subcellularLocation>
</comment>
<evidence type="ECO:0000256" key="19">
    <source>
        <dbReference type="ARBA" id="ARBA00074379"/>
    </source>
</evidence>
<dbReference type="STRING" id="623744.A0A553MXJ5"/>
<dbReference type="FunFam" id="2.40.160.110:FF:000002">
    <property type="entry name" value="lysosome-associated membrane glycoprotein 5 isoform X1"/>
    <property type="match status" value="1"/>
</dbReference>
<keyword evidence="8 22" id="KW-0732">Signal</keyword>
<keyword evidence="13" id="KW-0325">Glycoprotein</keyword>
<dbReference type="GO" id="GO:0030425">
    <property type="term" value="C:dendrite"/>
    <property type="evidence" value="ECO:0007669"/>
    <property type="project" value="UniProtKB-SubCell"/>
</dbReference>
<feature type="transmembrane region" description="Helical" evidence="21">
    <location>
        <begin position="229"/>
        <end position="250"/>
    </location>
</feature>
<evidence type="ECO:0000256" key="6">
    <source>
        <dbReference type="ARBA" id="ARBA00022475"/>
    </source>
</evidence>
<keyword evidence="11" id="KW-0770">Synapse</keyword>
<evidence type="ECO:0000259" key="23">
    <source>
        <dbReference type="Pfam" id="PF01299"/>
    </source>
</evidence>
<keyword evidence="6" id="KW-1003">Cell membrane</keyword>
<dbReference type="GO" id="GO:0005765">
    <property type="term" value="C:lysosomal membrane"/>
    <property type="evidence" value="ECO:0007669"/>
    <property type="project" value="TreeGrafter"/>
</dbReference>
<protein>
    <recommendedName>
        <fullName evidence="19">Lysosome-associated membrane glycoprotein 5</fullName>
    </recommendedName>
    <alternativeName>
        <fullName evidence="20">Lysosome-associated membrane protein 5</fullName>
    </alternativeName>
</protein>
<dbReference type="OrthoDB" id="6248302at2759"/>
<keyword evidence="15" id="KW-0968">Cytoplasmic vesicle</keyword>
<evidence type="ECO:0000313" key="24">
    <source>
        <dbReference type="EMBL" id="TRY57924.1"/>
    </source>
</evidence>
<dbReference type="Gene3D" id="2.40.160.110">
    <property type="match status" value="1"/>
</dbReference>
<evidence type="ECO:0000256" key="18">
    <source>
        <dbReference type="ARBA" id="ARBA00060492"/>
    </source>
</evidence>
<comment type="similarity">
    <text evidence="5">Belongs to the LAMP family.</text>
</comment>
<dbReference type="GO" id="GO:0072594">
    <property type="term" value="P:establishment of protein localization to organelle"/>
    <property type="evidence" value="ECO:0007669"/>
    <property type="project" value="TreeGrafter"/>
</dbReference>
<proteinExistence type="inferred from homology"/>
<evidence type="ECO:0000256" key="22">
    <source>
        <dbReference type="SAM" id="SignalP"/>
    </source>
</evidence>
<keyword evidence="14" id="KW-0966">Cell projection</keyword>
<feature type="signal peptide" evidence="22">
    <location>
        <begin position="1"/>
        <end position="21"/>
    </location>
</feature>
<evidence type="ECO:0000256" key="2">
    <source>
        <dbReference type="ARBA" id="ARBA00004158"/>
    </source>
</evidence>
<dbReference type="GO" id="GO:0031902">
    <property type="term" value="C:late endosome membrane"/>
    <property type="evidence" value="ECO:0007669"/>
    <property type="project" value="TreeGrafter"/>
</dbReference>
<organism evidence="24 25">
    <name type="scientific">Danionella cerebrum</name>
    <dbReference type="NCBI Taxonomy" id="2873325"/>
    <lineage>
        <taxon>Eukaryota</taxon>
        <taxon>Metazoa</taxon>
        <taxon>Chordata</taxon>
        <taxon>Craniata</taxon>
        <taxon>Vertebrata</taxon>
        <taxon>Euteleostomi</taxon>
        <taxon>Actinopterygii</taxon>
        <taxon>Neopterygii</taxon>
        <taxon>Teleostei</taxon>
        <taxon>Ostariophysi</taxon>
        <taxon>Cypriniformes</taxon>
        <taxon>Danionidae</taxon>
        <taxon>Danioninae</taxon>
        <taxon>Danionella</taxon>
    </lineage>
</organism>
<evidence type="ECO:0000256" key="11">
    <source>
        <dbReference type="ARBA" id="ARBA00023018"/>
    </source>
</evidence>
<dbReference type="Pfam" id="PF01299">
    <property type="entry name" value="Lamp2-like_luminal"/>
    <property type="match status" value="1"/>
</dbReference>
<sequence length="275" mass="31282">MRMKEILLLCCLSLAVRDVWGERETENLSALSPDHQIFVVRENGTTCLMVEFLVKFVVPYDVLALNGIDLIMETTSFSIPPGAQVNGRCGQTESELQISWNQISFQIYFVKEKRRTRNDGKLQENDFWKINRVQLLYDTSETMYFINAYNAGKHRASTHSLSALVTPAGRAYVCSAQQSLTLISSDHQKGVSVTLSEIRIQPFDIQSDFTFSPPFKCVTDQREQLEHTLPLVLGLILGLIIVLTISIYHFHVKLSSQNSSQAPPLQRERSMYKNM</sequence>
<keyword evidence="10 21" id="KW-1133">Transmembrane helix</keyword>
<evidence type="ECO:0000256" key="13">
    <source>
        <dbReference type="ARBA" id="ARBA00023180"/>
    </source>
</evidence>
<evidence type="ECO:0000256" key="1">
    <source>
        <dbReference type="ARBA" id="ARBA00004151"/>
    </source>
</evidence>
<feature type="domain" description="Lysosome-associated membrane glycoprotein 2-like luminal" evidence="23">
    <location>
        <begin position="35"/>
        <end position="205"/>
    </location>
</feature>
<dbReference type="GO" id="GO:0033116">
    <property type="term" value="C:endoplasmic reticulum-Golgi intermediate compartment membrane"/>
    <property type="evidence" value="ECO:0007669"/>
    <property type="project" value="UniProtKB-SubCell"/>
</dbReference>
<evidence type="ECO:0000256" key="21">
    <source>
        <dbReference type="SAM" id="Phobius"/>
    </source>
</evidence>
<dbReference type="PANTHER" id="PTHR11506:SF35">
    <property type="entry name" value="LYSOSOME-ASSOCIATED MEMBRANE GLYCOPROTEIN 5"/>
    <property type="match status" value="1"/>
</dbReference>
<evidence type="ECO:0000313" key="25">
    <source>
        <dbReference type="Proteomes" id="UP000316079"/>
    </source>
</evidence>
<evidence type="ECO:0000256" key="3">
    <source>
        <dbReference type="ARBA" id="ARBA00004172"/>
    </source>
</evidence>
<dbReference type="EMBL" id="SRMA01027218">
    <property type="protein sequence ID" value="TRY57924.1"/>
    <property type="molecule type" value="Genomic_DNA"/>
</dbReference>
<feature type="chain" id="PRO_5022177079" description="Lysosome-associated membrane glycoprotein 5" evidence="22">
    <location>
        <begin position="22"/>
        <end position="275"/>
    </location>
</feature>
<dbReference type="GO" id="GO:0030672">
    <property type="term" value="C:synaptic vesicle membrane"/>
    <property type="evidence" value="ECO:0007669"/>
    <property type="project" value="UniProtKB-SubCell"/>
</dbReference>
<dbReference type="GO" id="GO:0055037">
    <property type="term" value="C:recycling endosome"/>
    <property type="evidence" value="ECO:0007669"/>
    <property type="project" value="UniProtKB-SubCell"/>
</dbReference>
<evidence type="ECO:0000256" key="4">
    <source>
        <dbReference type="ARBA" id="ARBA00004279"/>
    </source>
</evidence>
<evidence type="ECO:0000256" key="9">
    <source>
        <dbReference type="ARBA" id="ARBA00022753"/>
    </source>
</evidence>
<keyword evidence="25" id="KW-1185">Reference proteome</keyword>
<evidence type="ECO:0000256" key="5">
    <source>
        <dbReference type="ARBA" id="ARBA00009644"/>
    </source>
</evidence>
<evidence type="ECO:0000256" key="12">
    <source>
        <dbReference type="ARBA" id="ARBA00023136"/>
    </source>
</evidence>
<dbReference type="AlphaFoldDB" id="A0A553MXJ5"/>
<dbReference type="GO" id="GO:0032584">
    <property type="term" value="C:growth cone membrane"/>
    <property type="evidence" value="ECO:0007669"/>
    <property type="project" value="UniProtKB-SubCell"/>
</dbReference>
<evidence type="ECO:0000256" key="14">
    <source>
        <dbReference type="ARBA" id="ARBA00023273"/>
    </source>
</evidence>
<evidence type="ECO:0000256" key="17">
    <source>
        <dbReference type="ARBA" id="ARBA00053950"/>
    </source>
</evidence>
<evidence type="ECO:0000256" key="20">
    <source>
        <dbReference type="ARBA" id="ARBA00076257"/>
    </source>
</evidence>
<dbReference type="GO" id="GO:0031901">
    <property type="term" value="C:early endosome membrane"/>
    <property type="evidence" value="ECO:0007669"/>
    <property type="project" value="UniProtKB-SubCell"/>
</dbReference>
<evidence type="ECO:0000256" key="16">
    <source>
        <dbReference type="ARBA" id="ARBA00029428"/>
    </source>
</evidence>
<evidence type="ECO:0000256" key="15">
    <source>
        <dbReference type="ARBA" id="ARBA00023329"/>
    </source>
</evidence>
<keyword evidence="7 21" id="KW-0812">Transmembrane</keyword>
<accession>A0A553MXJ5</accession>
<keyword evidence="9" id="KW-0967">Endosome</keyword>
<dbReference type="InterPro" id="IPR048528">
    <property type="entry name" value="Lamp2-like_luminal"/>
</dbReference>